<feature type="region of interest" description="Disordered" evidence="1">
    <location>
        <begin position="45"/>
        <end position="67"/>
    </location>
</feature>
<name>A0A7J0FP86_9ERIC</name>
<dbReference type="Proteomes" id="UP000585474">
    <property type="component" value="Unassembled WGS sequence"/>
</dbReference>
<keyword evidence="2" id="KW-0732">Signal</keyword>
<feature type="signal peptide" evidence="2">
    <location>
        <begin position="1"/>
        <end position="20"/>
    </location>
</feature>
<protein>
    <recommendedName>
        <fullName evidence="5">Secreted protein</fullName>
    </recommendedName>
</protein>
<accession>A0A7J0FP86</accession>
<evidence type="ECO:0000313" key="3">
    <source>
        <dbReference type="EMBL" id="GFY99747.1"/>
    </source>
</evidence>
<evidence type="ECO:0008006" key="5">
    <source>
        <dbReference type="Google" id="ProtNLM"/>
    </source>
</evidence>
<dbReference type="EMBL" id="BJWL01000013">
    <property type="protein sequence ID" value="GFY99747.1"/>
    <property type="molecule type" value="Genomic_DNA"/>
</dbReference>
<keyword evidence="4" id="KW-1185">Reference proteome</keyword>
<feature type="region of interest" description="Disordered" evidence="1">
    <location>
        <begin position="79"/>
        <end position="103"/>
    </location>
</feature>
<feature type="compositionally biased region" description="Low complexity" evidence="1">
    <location>
        <begin position="90"/>
        <end position="103"/>
    </location>
</feature>
<comment type="caution">
    <text evidence="3">The sequence shown here is derived from an EMBL/GenBank/DDBJ whole genome shotgun (WGS) entry which is preliminary data.</text>
</comment>
<sequence>MATLLQLFALISVFFNTIVATYSHRRHEHGLKITIALTLQYSPNLASENSRRQPPPQGQYPPVTTTIFAPPTLRFSPVHRAPYLSSSENTPSLVSTPSTSSDR</sequence>
<evidence type="ECO:0000256" key="2">
    <source>
        <dbReference type="SAM" id="SignalP"/>
    </source>
</evidence>
<gene>
    <name evidence="3" type="ORF">Acr_13g0011470</name>
</gene>
<organism evidence="3 4">
    <name type="scientific">Actinidia rufa</name>
    <dbReference type="NCBI Taxonomy" id="165716"/>
    <lineage>
        <taxon>Eukaryota</taxon>
        <taxon>Viridiplantae</taxon>
        <taxon>Streptophyta</taxon>
        <taxon>Embryophyta</taxon>
        <taxon>Tracheophyta</taxon>
        <taxon>Spermatophyta</taxon>
        <taxon>Magnoliopsida</taxon>
        <taxon>eudicotyledons</taxon>
        <taxon>Gunneridae</taxon>
        <taxon>Pentapetalae</taxon>
        <taxon>asterids</taxon>
        <taxon>Ericales</taxon>
        <taxon>Actinidiaceae</taxon>
        <taxon>Actinidia</taxon>
    </lineage>
</organism>
<evidence type="ECO:0000313" key="4">
    <source>
        <dbReference type="Proteomes" id="UP000585474"/>
    </source>
</evidence>
<dbReference type="AlphaFoldDB" id="A0A7J0FP86"/>
<evidence type="ECO:0000256" key="1">
    <source>
        <dbReference type="SAM" id="MobiDB-lite"/>
    </source>
</evidence>
<feature type="chain" id="PRO_5029446323" description="Secreted protein" evidence="2">
    <location>
        <begin position="21"/>
        <end position="103"/>
    </location>
</feature>
<proteinExistence type="predicted"/>
<reference evidence="3 4" key="1">
    <citation type="submission" date="2019-07" db="EMBL/GenBank/DDBJ databases">
        <title>De Novo Assembly of kiwifruit Actinidia rufa.</title>
        <authorList>
            <person name="Sugita-Konishi S."/>
            <person name="Sato K."/>
            <person name="Mori E."/>
            <person name="Abe Y."/>
            <person name="Kisaki G."/>
            <person name="Hamano K."/>
            <person name="Suezawa K."/>
            <person name="Otani M."/>
            <person name="Fukuda T."/>
            <person name="Manabe T."/>
            <person name="Gomi K."/>
            <person name="Tabuchi M."/>
            <person name="Akimitsu K."/>
            <person name="Kataoka I."/>
        </authorList>
    </citation>
    <scope>NUCLEOTIDE SEQUENCE [LARGE SCALE GENOMIC DNA]</scope>
    <source>
        <strain evidence="4">cv. Fuchu</strain>
    </source>
</reference>